<dbReference type="EMBL" id="DQ446810">
    <property type="protein sequence ID" value="ABE66049.1"/>
    <property type="molecule type" value="mRNA"/>
</dbReference>
<proteinExistence type="evidence at transcript level"/>
<dbReference type="AlphaFoldDB" id="Q1PEA8"/>
<protein>
    <submittedName>
        <fullName evidence="1">Disease resistance protein</fullName>
    </submittedName>
</protein>
<dbReference type="Gene3D" id="3.80.10.10">
    <property type="entry name" value="Ribonuclease Inhibitor"/>
    <property type="match status" value="1"/>
</dbReference>
<dbReference type="SUPFAM" id="SSF52047">
    <property type="entry name" value="RNI-like"/>
    <property type="match status" value="1"/>
</dbReference>
<accession>Q1PEA8</accession>
<sequence length="170" mass="19173">MDVDMERLNPLLSIMRFSHIADGTPFRCISFSGFQCLVELNLINLNIQKIPDNIGLMQSLEKVDLSGNDFRNLPASTKNLSKLKYARLSNCIKLEAFVELTELQTLKLSGCTNLESLLELPYAVQDVGRFCLLALELDNCKNLQALSEQLSHFSNLIHLDLSSHDFEVQV</sequence>
<reference evidence="1" key="1">
    <citation type="submission" date="2006-03" db="EMBL/GenBank/DDBJ databases">
        <authorList>
            <person name="Underwood B.A."/>
            <person name="Xiao Y."/>
            <person name="Moskal W."/>
            <person name="Monaghan E."/>
            <person name="Wang W."/>
            <person name="Redman J."/>
            <person name="Wu H.C."/>
            <person name="Utterback T."/>
            <person name="Town C.D."/>
        </authorList>
    </citation>
    <scope>NUCLEOTIDE SEQUENCE</scope>
</reference>
<name>Q1PEA8_ARATH</name>
<dbReference type="InterPro" id="IPR032675">
    <property type="entry name" value="LRR_dom_sf"/>
</dbReference>
<organism evidence="1">
    <name type="scientific">Arabidopsis thaliana</name>
    <name type="common">Mouse-ear cress</name>
    <dbReference type="NCBI Taxonomy" id="3702"/>
    <lineage>
        <taxon>Eukaryota</taxon>
        <taxon>Viridiplantae</taxon>
        <taxon>Streptophyta</taxon>
        <taxon>Embryophyta</taxon>
        <taxon>Tracheophyta</taxon>
        <taxon>Spermatophyta</taxon>
        <taxon>Magnoliopsida</taxon>
        <taxon>eudicotyledons</taxon>
        <taxon>Gunneridae</taxon>
        <taxon>Pentapetalae</taxon>
        <taxon>rosids</taxon>
        <taxon>malvids</taxon>
        <taxon>Brassicales</taxon>
        <taxon>Brassicaceae</taxon>
        <taxon>Camelineae</taxon>
        <taxon>Arabidopsis</taxon>
    </lineage>
</organism>
<dbReference type="PANTHER" id="PTHR45752">
    <property type="entry name" value="LEUCINE-RICH REPEAT-CONTAINING"/>
    <property type="match status" value="1"/>
</dbReference>
<dbReference type="InterPro" id="IPR050715">
    <property type="entry name" value="LRR-SigEffector_domain"/>
</dbReference>
<dbReference type="PANTHER" id="PTHR45752:SF195">
    <property type="entry name" value="LEUCINE-RICH REPEAT (LRR) FAMILY PROTEIN-RELATED"/>
    <property type="match status" value="1"/>
</dbReference>
<evidence type="ECO:0000313" key="1">
    <source>
        <dbReference type="EMBL" id="ABE66049.1"/>
    </source>
</evidence>
<gene>
    <name evidence="1" type="ordered locus">At4g09360</name>
</gene>